<comment type="subcellular location">
    <subcellularLocation>
        <location evidence="1 7">Cell membrane</location>
        <topology evidence="1 7">Multi-pass membrane protein</topology>
    </subcellularLocation>
</comment>
<evidence type="ECO:0000256" key="3">
    <source>
        <dbReference type="ARBA" id="ARBA00022475"/>
    </source>
</evidence>
<reference evidence="9 10" key="1">
    <citation type="submission" date="2023-06" db="EMBL/GenBank/DDBJ databases">
        <title>Antibody response to the Sneathia vaginalis cytopathogenic toxin A during pregnancy.</title>
        <authorList>
            <person name="Mccoy Z.T."/>
            <person name="Serrano M.G."/>
            <person name="Spaine K."/>
            <person name="Edwards D.J."/>
            <person name="Buck G.A."/>
            <person name="Jefferson K."/>
        </authorList>
    </citation>
    <scope>NUCLEOTIDE SEQUENCE [LARGE SCALE GENOMIC DNA]</scope>
    <source>
        <strain evidence="9 10">CCUG 42621</strain>
    </source>
</reference>
<accession>A0ABT7HKY5</accession>
<evidence type="ECO:0000259" key="8">
    <source>
        <dbReference type="PROSITE" id="PS50928"/>
    </source>
</evidence>
<evidence type="ECO:0000256" key="2">
    <source>
        <dbReference type="ARBA" id="ARBA00022448"/>
    </source>
</evidence>
<dbReference type="PANTHER" id="PTHR43163">
    <property type="entry name" value="DIPEPTIDE TRANSPORT SYSTEM PERMEASE PROTEIN DPPB-RELATED"/>
    <property type="match status" value="1"/>
</dbReference>
<dbReference type="CDD" id="cd06261">
    <property type="entry name" value="TM_PBP2"/>
    <property type="match status" value="1"/>
</dbReference>
<comment type="caution">
    <text evidence="9">The sequence shown here is derived from an EMBL/GenBank/DDBJ whole genome shotgun (WGS) entry which is preliminary data.</text>
</comment>
<evidence type="ECO:0000313" key="9">
    <source>
        <dbReference type="EMBL" id="MDK9580316.1"/>
    </source>
</evidence>
<keyword evidence="5 7" id="KW-1133">Transmembrane helix</keyword>
<evidence type="ECO:0000313" key="10">
    <source>
        <dbReference type="Proteomes" id="UP001225134"/>
    </source>
</evidence>
<organism evidence="9 10">
    <name type="scientific">Sneathia sanguinegens</name>
    <dbReference type="NCBI Taxonomy" id="40543"/>
    <lineage>
        <taxon>Bacteria</taxon>
        <taxon>Fusobacteriati</taxon>
        <taxon>Fusobacteriota</taxon>
        <taxon>Fusobacteriia</taxon>
        <taxon>Fusobacteriales</taxon>
        <taxon>Leptotrichiaceae</taxon>
        <taxon>Sneathia</taxon>
    </lineage>
</organism>
<dbReference type="Pfam" id="PF00528">
    <property type="entry name" value="BPD_transp_1"/>
    <property type="match status" value="1"/>
</dbReference>
<dbReference type="InterPro" id="IPR035906">
    <property type="entry name" value="MetI-like_sf"/>
</dbReference>
<feature type="transmembrane region" description="Helical" evidence="7">
    <location>
        <begin position="280"/>
        <end position="306"/>
    </location>
</feature>
<comment type="similarity">
    <text evidence="7">Belongs to the binding-protein-dependent transport system permease family.</text>
</comment>
<dbReference type="PANTHER" id="PTHR43163:SF6">
    <property type="entry name" value="DIPEPTIDE TRANSPORT SYSTEM PERMEASE PROTEIN DPPB-RELATED"/>
    <property type="match status" value="1"/>
</dbReference>
<keyword evidence="2 7" id="KW-0813">Transport</keyword>
<feature type="domain" description="ABC transmembrane type-1" evidence="8">
    <location>
        <begin position="97"/>
        <end position="299"/>
    </location>
</feature>
<feature type="transmembrane region" description="Helical" evidence="7">
    <location>
        <begin position="136"/>
        <end position="159"/>
    </location>
</feature>
<feature type="transmembrane region" description="Helical" evidence="7">
    <location>
        <begin position="9"/>
        <end position="30"/>
    </location>
</feature>
<evidence type="ECO:0000256" key="4">
    <source>
        <dbReference type="ARBA" id="ARBA00022692"/>
    </source>
</evidence>
<feature type="transmembrane region" description="Helical" evidence="7">
    <location>
        <begin position="101"/>
        <end position="124"/>
    </location>
</feature>
<sequence length="312" mass="34699">MKKYIVKKILLIIPTMILISFLVFVGLQLVPVDPITYIVPPDMAANVEQINKLRVQLGLDKPIIYRYFKWLIGILKGDFGYSIVSGTAIKDIIKQALPATFILAFTALIFSTIIGIAIGILAAIKQNSIVDNIVRFFSVLAAAIPSFFFGILLLNIFAIKLQLFPISGRYSSSYSSIRHLVLPSLTLSLALVSAVMRYTRNSILDICNMPYVKTARAKGISEFKVYFKHILKNALRPILVLLIFRLPILVGGSVIIENIFAWPGISRVILEGITAGDYPVIMMTTLMVAFVMLACSLIVDIVMAILDPRIRY</sequence>
<evidence type="ECO:0000256" key="7">
    <source>
        <dbReference type="RuleBase" id="RU363032"/>
    </source>
</evidence>
<dbReference type="SUPFAM" id="SSF161098">
    <property type="entry name" value="MetI-like"/>
    <property type="match status" value="1"/>
</dbReference>
<evidence type="ECO:0000256" key="5">
    <source>
        <dbReference type="ARBA" id="ARBA00022989"/>
    </source>
</evidence>
<dbReference type="EMBL" id="JASSPP010000002">
    <property type="protein sequence ID" value="MDK9580316.1"/>
    <property type="molecule type" value="Genomic_DNA"/>
</dbReference>
<keyword evidence="10" id="KW-1185">Reference proteome</keyword>
<keyword evidence="4 7" id="KW-0812">Transmembrane</keyword>
<feature type="transmembrane region" description="Helical" evidence="7">
    <location>
        <begin position="238"/>
        <end position="260"/>
    </location>
</feature>
<dbReference type="Pfam" id="PF19300">
    <property type="entry name" value="BPD_transp_1_N"/>
    <property type="match status" value="1"/>
</dbReference>
<dbReference type="Gene3D" id="1.10.3720.10">
    <property type="entry name" value="MetI-like"/>
    <property type="match status" value="1"/>
</dbReference>
<evidence type="ECO:0000256" key="6">
    <source>
        <dbReference type="ARBA" id="ARBA00023136"/>
    </source>
</evidence>
<gene>
    <name evidence="9" type="ORF">QQA45_02120</name>
</gene>
<keyword evidence="6 7" id="KW-0472">Membrane</keyword>
<dbReference type="RefSeq" id="WP_066728098.1">
    <property type="nucleotide sequence ID" value="NZ_CP160095.1"/>
</dbReference>
<dbReference type="InterPro" id="IPR000515">
    <property type="entry name" value="MetI-like"/>
</dbReference>
<feature type="transmembrane region" description="Helical" evidence="7">
    <location>
        <begin position="179"/>
        <end position="199"/>
    </location>
</feature>
<evidence type="ECO:0000256" key="1">
    <source>
        <dbReference type="ARBA" id="ARBA00004651"/>
    </source>
</evidence>
<keyword evidence="3" id="KW-1003">Cell membrane</keyword>
<dbReference type="InterPro" id="IPR045621">
    <property type="entry name" value="BPD_transp_1_N"/>
</dbReference>
<dbReference type="PROSITE" id="PS50928">
    <property type="entry name" value="ABC_TM1"/>
    <property type="match status" value="1"/>
</dbReference>
<protein>
    <submittedName>
        <fullName evidence="9">ABC transporter permease</fullName>
    </submittedName>
</protein>
<proteinExistence type="inferred from homology"/>
<name>A0ABT7HKY5_9FUSO</name>
<dbReference type="Proteomes" id="UP001225134">
    <property type="component" value="Unassembled WGS sequence"/>
</dbReference>